<dbReference type="GO" id="GO:0006508">
    <property type="term" value="P:proteolysis"/>
    <property type="evidence" value="ECO:0007669"/>
    <property type="project" value="InterPro"/>
</dbReference>
<reference evidence="3" key="1">
    <citation type="submission" date="2017-01" db="EMBL/GenBank/DDBJ databases">
        <authorList>
            <person name="Varghese N."/>
            <person name="Submissions S."/>
        </authorList>
    </citation>
    <scope>NUCLEOTIDE SEQUENCE [LARGE SCALE GENOMIC DNA]</scope>
    <source>
        <strain evidence="3">LP100</strain>
    </source>
</reference>
<dbReference type="RefSeq" id="WP_076666992.1">
    <property type="nucleotide sequence ID" value="NZ_FTPP01000001.1"/>
</dbReference>
<dbReference type="Proteomes" id="UP000187181">
    <property type="component" value="Unassembled WGS sequence"/>
</dbReference>
<dbReference type="AlphaFoldDB" id="A0A1R3X2C3"/>
<feature type="domain" description="Peptidase M28" evidence="1">
    <location>
        <begin position="62"/>
        <end position="278"/>
    </location>
</feature>
<dbReference type="Gene3D" id="3.40.630.10">
    <property type="entry name" value="Zn peptidases"/>
    <property type="match status" value="1"/>
</dbReference>
<organism evidence="2 3">
    <name type="scientific">Pontibacter indicus</name>
    <dbReference type="NCBI Taxonomy" id="1317125"/>
    <lineage>
        <taxon>Bacteria</taxon>
        <taxon>Pseudomonadati</taxon>
        <taxon>Bacteroidota</taxon>
        <taxon>Cytophagia</taxon>
        <taxon>Cytophagales</taxon>
        <taxon>Hymenobacteraceae</taxon>
        <taxon>Pontibacter</taxon>
    </lineage>
</organism>
<gene>
    <name evidence="2" type="ORF">SAMN05444128_1444</name>
</gene>
<dbReference type="SUPFAM" id="SSF53187">
    <property type="entry name" value="Zn-dependent exopeptidases"/>
    <property type="match status" value="1"/>
</dbReference>
<evidence type="ECO:0000259" key="1">
    <source>
        <dbReference type="Pfam" id="PF04389"/>
    </source>
</evidence>
<sequence>MENSKVRLYRDVAQLTGIQPARNYQNLEALEEAVRYIKGELEQLDCEVQEQPFKVDGRTYKNVVALFKGSSSTERIVVGAHYDVCGDQPGADDNASGVAGLLETARLLHEHKPLLQHDVELVAYCLEEPPYFASEDMGSAVHARKLHEHKVKVRAMICYEMIGYFSDEPDSQKFPDPELARHYPHTGNFIVVVGKTGQEAYTQQVRDLMRQHTDIDVQSVNLPAGFGLVGLSDHRNYWTYGINAIMINDSSFLRNPHYHQTSDTIDTLDFDRMAAVVQGVYGALIRL</sequence>
<protein>
    <submittedName>
        <fullName evidence="2">Peptidase family M28</fullName>
    </submittedName>
</protein>
<proteinExistence type="predicted"/>
<name>A0A1R3X2C3_9BACT</name>
<dbReference type="InterPro" id="IPR045175">
    <property type="entry name" value="M28_fam"/>
</dbReference>
<accession>A0A1R3X2C3</accession>
<evidence type="ECO:0000313" key="2">
    <source>
        <dbReference type="EMBL" id="SIT84757.1"/>
    </source>
</evidence>
<dbReference type="GO" id="GO:0008235">
    <property type="term" value="F:metalloexopeptidase activity"/>
    <property type="evidence" value="ECO:0007669"/>
    <property type="project" value="InterPro"/>
</dbReference>
<dbReference type="InterPro" id="IPR007484">
    <property type="entry name" value="Peptidase_M28"/>
</dbReference>
<dbReference type="OrthoDB" id="9789219at2"/>
<dbReference type="Pfam" id="PF04389">
    <property type="entry name" value="Peptidase_M28"/>
    <property type="match status" value="1"/>
</dbReference>
<evidence type="ECO:0000313" key="3">
    <source>
        <dbReference type="Proteomes" id="UP000187181"/>
    </source>
</evidence>
<dbReference type="EMBL" id="FTPP01000001">
    <property type="protein sequence ID" value="SIT84757.1"/>
    <property type="molecule type" value="Genomic_DNA"/>
</dbReference>
<keyword evidence="3" id="KW-1185">Reference proteome</keyword>
<dbReference type="PANTHER" id="PTHR12147">
    <property type="entry name" value="METALLOPEPTIDASE M28 FAMILY MEMBER"/>
    <property type="match status" value="1"/>
</dbReference>
<dbReference type="PANTHER" id="PTHR12147:SF26">
    <property type="entry name" value="PEPTIDASE M28 DOMAIN-CONTAINING PROTEIN"/>
    <property type="match status" value="1"/>
</dbReference>
<dbReference type="STRING" id="1317125.SAMN05444128_1444"/>